<organism evidence="2 3">
    <name type="scientific">Ramlibacter pinisoli</name>
    <dbReference type="NCBI Taxonomy" id="2682844"/>
    <lineage>
        <taxon>Bacteria</taxon>
        <taxon>Pseudomonadati</taxon>
        <taxon>Pseudomonadota</taxon>
        <taxon>Betaproteobacteria</taxon>
        <taxon>Burkholderiales</taxon>
        <taxon>Comamonadaceae</taxon>
        <taxon>Ramlibacter</taxon>
    </lineage>
</organism>
<proteinExistence type="predicted"/>
<dbReference type="AlphaFoldDB" id="A0A6N8IT63"/>
<dbReference type="Gene3D" id="3.30.1330.80">
    <property type="entry name" value="Hypothetical protein, similar to alpha- acetolactate decarboxylase, domain 2"/>
    <property type="match status" value="1"/>
</dbReference>
<evidence type="ECO:0000313" key="2">
    <source>
        <dbReference type="EMBL" id="MVQ29266.1"/>
    </source>
</evidence>
<protein>
    <submittedName>
        <fullName evidence="2">DUF296 domain-containing protein</fullName>
    </submittedName>
</protein>
<keyword evidence="3" id="KW-1185">Reference proteome</keyword>
<dbReference type="CDD" id="cd11378">
    <property type="entry name" value="DUF296"/>
    <property type="match status" value="1"/>
</dbReference>
<name>A0A6N8IT63_9BURK</name>
<dbReference type="RefSeq" id="WP_157397288.1">
    <property type="nucleotide sequence ID" value="NZ_WSEL01000003.1"/>
</dbReference>
<comment type="caution">
    <text evidence="2">The sequence shown here is derived from an EMBL/GenBank/DDBJ whole genome shotgun (WGS) entry which is preliminary data.</text>
</comment>
<evidence type="ECO:0000313" key="3">
    <source>
        <dbReference type="Proteomes" id="UP000469385"/>
    </source>
</evidence>
<dbReference type="EMBL" id="WSEL01000003">
    <property type="protein sequence ID" value="MVQ29266.1"/>
    <property type="molecule type" value="Genomic_DNA"/>
</dbReference>
<feature type="domain" description="PPC" evidence="1">
    <location>
        <begin position="1"/>
        <end position="129"/>
    </location>
</feature>
<dbReference type="SUPFAM" id="SSF117856">
    <property type="entry name" value="AF0104/ALDC/Ptd012-like"/>
    <property type="match status" value="1"/>
</dbReference>
<dbReference type="InterPro" id="IPR005175">
    <property type="entry name" value="PPC_dom"/>
</dbReference>
<gene>
    <name evidence="2" type="ORF">GON04_07400</name>
</gene>
<dbReference type="PANTHER" id="PTHR34988:SF1">
    <property type="entry name" value="DNA-BINDING PROTEIN"/>
    <property type="match status" value="1"/>
</dbReference>
<dbReference type="PANTHER" id="PTHR34988">
    <property type="entry name" value="PROTEIN, PUTATIVE-RELATED"/>
    <property type="match status" value="1"/>
</dbReference>
<sequence length="138" mass="14313">MDRLPLRLPPGVDLRRALEDAAARPGMESAFVVAGIGSLVEARLRYAGAATDSVVAGPLEILTLSGTLGASGAHLHMAVSDASGRVSGGHVGYGNTVRTTAELLLVALSDWSLTREHDPATGFHELVIRPRGGTRHAA</sequence>
<accession>A0A6N8IT63</accession>
<reference evidence="2 3" key="1">
    <citation type="submission" date="2019-12" db="EMBL/GenBank/DDBJ databases">
        <authorList>
            <person name="Huq M.A."/>
        </authorList>
    </citation>
    <scope>NUCLEOTIDE SEQUENCE [LARGE SCALE GENOMIC DNA]</scope>
    <source>
        <strain evidence="2 3">MAH-25</strain>
    </source>
</reference>
<dbReference type="Pfam" id="PF03479">
    <property type="entry name" value="PCC"/>
    <property type="match status" value="1"/>
</dbReference>
<dbReference type="PROSITE" id="PS51742">
    <property type="entry name" value="PPC"/>
    <property type="match status" value="1"/>
</dbReference>
<dbReference type="Proteomes" id="UP000469385">
    <property type="component" value="Unassembled WGS sequence"/>
</dbReference>
<evidence type="ECO:0000259" key="1">
    <source>
        <dbReference type="PROSITE" id="PS51742"/>
    </source>
</evidence>